<evidence type="ECO:0000313" key="2">
    <source>
        <dbReference type="EMBL" id="SMC30841.1"/>
    </source>
</evidence>
<keyword evidence="1" id="KW-1133">Transmembrane helix</keyword>
<keyword evidence="3" id="KW-1185">Reference proteome</keyword>
<keyword evidence="1" id="KW-0812">Transmembrane</keyword>
<evidence type="ECO:0000256" key="1">
    <source>
        <dbReference type="SAM" id="Phobius"/>
    </source>
</evidence>
<organism evidence="2 3">
    <name type="scientific">Polynucleobacter kasalickyi</name>
    <dbReference type="NCBI Taxonomy" id="1938817"/>
    <lineage>
        <taxon>Bacteria</taxon>
        <taxon>Pseudomonadati</taxon>
        <taxon>Pseudomonadota</taxon>
        <taxon>Betaproteobacteria</taxon>
        <taxon>Burkholderiales</taxon>
        <taxon>Burkholderiaceae</taxon>
        <taxon>Polynucleobacter</taxon>
    </lineage>
</organism>
<dbReference type="RefSeq" id="WP_084282083.1">
    <property type="nucleotide sequence ID" value="NZ_FWXJ01000001.1"/>
</dbReference>
<gene>
    <name evidence="2" type="ORF">SAMN06296008_101296</name>
</gene>
<name>A0A1W1Y4U0_9BURK</name>
<feature type="transmembrane region" description="Helical" evidence="1">
    <location>
        <begin position="319"/>
        <end position="338"/>
    </location>
</feature>
<accession>A0A1W1Y4U0</accession>
<feature type="transmembrane region" description="Helical" evidence="1">
    <location>
        <begin position="387"/>
        <end position="406"/>
    </location>
</feature>
<feature type="transmembrane region" description="Helical" evidence="1">
    <location>
        <begin position="279"/>
        <end position="298"/>
    </location>
</feature>
<reference evidence="2 3" key="1">
    <citation type="submission" date="2017-04" db="EMBL/GenBank/DDBJ databases">
        <authorList>
            <person name="Afonso C.L."/>
            <person name="Miller P.J."/>
            <person name="Scott M.A."/>
            <person name="Spackman E."/>
            <person name="Goraichik I."/>
            <person name="Dimitrov K.M."/>
            <person name="Suarez D.L."/>
            <person name="Swayne D.E."/>
        </authorList>
    </citation>
    <scope>NUCLEOTIDE SEQUENCE [LARGE SCALE GENOMIC DNA]</scope>
    <source>
        <strain evidence="2 3">VK13</strain>
    </source>
</reference>
<evidence type="ECO:0000313" key="3">
    <source>
        <dbReference type="Proteomes" id="UP000192708"/>
    </source>
</evidence>
<feature type="transmembrane region" description="Helical" evidence="1">
    <location>
        <begin position="103"/>
        <end position="125"/>
    </location>
</feature>
<feature type="transmembrane region" description="Helical" evidence="1">
    <location>
        <begin position="7"/>
        <end position="29"/>
    </location>
</feature>
<keyword evidence="1" id="KW-0472">Membrane</keyword>
<feature type="transmembrane region" description="Helical" evidence="1">
    <location>
        <begin position="131"/>
        <end position="147"/>
    </location>
</feature>
<proteinExistence type="predicted"/>
<sequence>MKVNKEYLKVFIPLVIIEFSIFLTGFWMLGDYEIKRFNVWPISEWLINYQAGFVRRGLFGEILHRLHLLNGVIPLLNKLVLGFFYAYITIFTYVYLRSRVKSTAVFVIALLMPGGIFHMAIGAIFFTRKEILFLIHFGILCVFYLNLADKNLLSKWIFGLHAIIGGTFLTLIHEPYMFMAFPITILLMAIAVIENKNSILLKWLIGIYALLIPFVFIICSVHHGDPKIAQTIWDSYALADRLTLAPYAPYTSSFATGGLGWTLMQHLSTIYGVFISGTWVYWIFFILMNGWLLGWIVFQIQNKFEQEKSNENKKQNINSSYFIVVMFSYVISLSMLLIASDYGRWIACASNLSLLFAFAIKDSLIFKNRTTFFQRLILILVESKLKINKTSYTFLILLAYVLIFQMPECCIQTPDIFIRYDKFINLFL</sequence>
<feature type="transmembrane region" description="Helical" evidence="1">
    <location>
        <begin position="75"/>
        <end position="96"/>
    </location>
</feature>
<feature type="transmembrane region" description="Helical" evidence="1">
    <location>
        <begin position="200"/>
        <end position="223"/>
    </location>
</feature>
<dbReference type="Proteomes" id="UP000192708">
    <property type="component" value="Unassembled WGS sequence"/>
</dbReference>
<dbReference type="AlphaFoldDB" id="A0A1W1Y4U0"/>
<protein>
    <recommendedName>
        <fullName evidence="4">Glycosyltransferase RgtA/B/C/D-like domain-containing protein</fullName>
    </recommendedName>
</protein>
<evidence type="ECO:0008006" key="4">
    <source>
        <dbReference type="Google" id="ProtNLM"/>
    </source>
</evidence>
<dbReference type="EMBL" id="FWXJ01000001">
    <property type="protein sequence ID" value="SMC30841.1"/>
    <property type="molecule type" value="Genomic_DNA"/>
</dbReference>
<dbReference type="OrthoDB" id="9088529at2"/>
<feature type="transmembrane region" description="Helical" evidence="1">
    <location>
        <begin position="344"/>
        <end position="366"/>
    </location>
</feature>
<feature type="transmembrane region" description="Helical" evidence="1">
    <location>
        <begin position="152"/>
        <end position="170"/>
    </location>
</feature>
<dbReference type="STRING" id="1938817.SAMN06296008_101296"/>